<feature type="compositionally biased region" description="Polar residues" evidence="2">
    <location>
        <begin position="210"/>
        <end position="223"/>
    </location>
</feature>
<evidence type="ECO:0000259" key="3">
    <source>
        <dbReference type="PROSITE" id="PS51061"/>
    </source>
</evidence>
<feature type="compositionally biased region" description="Polar residues" evidence="2">
    <location>
        <begin position="289"/>
        <end position="305"/>
    </location>
</feature>
<dbReference type="InterPro" id="IPR036867">
    <property type="entry name" value="R3H_dom_sf"/>
</dbReference>
<feature type="region of interest" description="Disordered" evidence="2">
    <location>
        <begin position="395"/>
        <end position="845"/>
    </location>
</feature>
<feature type="compositionally biased region" description="Gly residues" evidence="2">
    <location>
        <begin position="606"/>
        <end position="621"/>
    </location>
</feature>
<feature type="compositionally biased region" description="Low complexity" evidence="2">
    <location>
        <begin position="561"/>
        <end position="585"/>
    </location>
</feature>
<feature type="compositionally biased region" description="Low complexity" evidence="2">
    <location>
        <begin position="313"/>
        <end position="336"/>
    </location>
</feature>
<dbReference type="Proteomes" id="UP000027265">
    <property type="component" value="Unassembled WGS sequence"/>
</dbReference>
<dbReference type="PROSITE" id="PS51673">
    <property type="entry name" value="SUZ"/>
    <property type="match status" value="1"/>
</dbReference>
<feature type="compositionally biased region" description="Pro residues" evidence="2">
    <location>
        <begin position="425"/>
        <end position="459"/>
    </location>
</feature>
<dbReference type="PANTHER" id="PTHR15672">
    <property type="entry name" value="CAMP-REGULATED PHOSPHOPROTEIN 21 RELATED R3H DOMAIN CONTAINING PROTEIN"/>
    <property type="match status" value="1"/>
</dbReference>
<dbReference type="InterPro" id="IPR024771">
    <property type="entry name" value="SUZ"/>
</dbReference>
<dbReference type="EMBL" id="KL197712">
    <property type="protein sequence ID" value="KDQ61389.1"/>
    <property type="molecule type" value="Genomic_DNA"/>
</dbReference>
<reference evidence="6" key="1">
    <citation type="journal article" date="2014" name="Proc. Natl. Acad. Sci. U.S.A.">
        <title>Extensive sampling of basidiomycete genomes demonstrates inadequacy of the white-rot/brown-rot paradigm for wood decay fungi.</title>
        <authorList>
            <person name="Riley R."/>
            <person name="Salamov A.A."/>
            <person name="Brown D.W."/>
            <person name="Nagy L.G."/>
            <person name="Floudas D."/>
            <person name="Held B.W."/>
            <person name="Levasseur A."/>
            <person name="Lombard V."/>
            <person name="Morin E."/>
            <person name="Otillar R."/>
            <person name="Lindquist E.A."/>
            <person name="Sun H."/>
            <person name="LaButti K.M."/>
            <person name="Schmutz J."/>
            <person name="Jabbour D."/>
            <person name="Luo H."/>
            <person name="Baker S.E."/>
            <person name="Pisabarro A.G."/>
            <person name="Walton J.D."/>
            <person name="Blanchette R.A."/>
            <person name="Henrissat B."/>
            <person name="Martin F."/>
            <person name="Cullen D."/>
            <person name="Hibbett D.S."/>
            <person name="Grigoriev I.V."/>
        </authorList>
    </citation>
    <scope>NUCLEOTIDE SEQUENCE [LARGE SCALE GENOMIC DNA]</scope>
    <source>
        <strain evidence="6">MUCL 33604</strain>
    </source>
</reference>
<feature type="domain" description="R3H" evidence="3">
    <location>
        <begin position="91"/>
        <end position="153"/>
    </location>
</feature>
<dbReference type="InParanoid" id="A0A067Q324"/>
<feature type="region of interest" description="Disordered" evidence="2">
    <location>
        <begin position="181"/>
        <end position="230"/>
    </location>
</feature>
<evidence type="ECO:0008006" key="7">
    <source>
        <dbReference type="Google" id="ProtNLM"/>
    </source>
</evidence>
<name>A0A067Q324_9AGAM</name>
<feature type="compositionally biased region" description="Polar residues" evidence="2">
    <location>
        <begin position="744"/>
        <end position="758"/>
    </location>
</feature>
<sequence length="891" mass="94788">MSNFRRRPTSPSPSTTPGLLAISTTINAPTEARDSQSSSPSVDDFQAPSPRDGSSVVDGDSDSVKNETTSSQDSSTDADPSIVEALRSKDRLFVLKLGEQMERLLMERLPQIDVLPSTSYQRLLVHRCAAYYKLRPENDPTSKGLIVTATIESKVPCRRLCDLVPVEPPPQPAFKIMRRASRERFRSKPHSQAGSVTGDDADFSDIEASENGSLGGRSNMTGTSKKHMTIEEREAAYNEARSRIFMDFEEKEKKEKDMSASSSTRSLVSGSASTSGGGETSSVGDMDDSVSTAATESEWSGPATTQKREGRRGANSASSSRSLRSSARGSRATSPSFTFPTLYEPTPATGLDASQVPPPPGYIAHYVYPYHPAQGQTSPQGYLAPYGYYPPFSYQQHPHPQAYPMSHSDPTSPAGPEMYAHQHQHPPPQPLPYPNPNPYMWPQQQPPPTNIHHPQPPNPHQGSQPPSSQPNPMGHPSLQNSPYPPQNTSHFPPPYGPTSPNPYNPYTIPYYPPHPPHPQAGMPPIPTHMQGQPMFTVEGQVPFPSSLPNNSNRVNSAGNMNGSNNHSRTSSRNSNGGNNGVVASGRGRGALPNGRPPNGHAWTYGPGIGFGYGGASSGGETVGPRLSSSMRRTSGTSSGSASTGNRTPGDEASSTASSSTSSSSRRTYTSTSTTSKHPLPARPDWAVGLKPQHHRHHDHSTNGSSPISPARNGVQSQPNQNTPSSLQATDFPPLSTMSPPPKQPTASGAWTNPSSTRLILQPGPGQAVPSGSYASALVQPPSAHGQATNTSPRLDEGDRGFERPPPKSSAELFNPKGALRRPNSNSSGKGSPQIHEKGEKERARGEAIASAILVEKVAAMSLEGGDGFRNGTEGVPAVMMESFGGGSGLAT</sequence>
<dbReference type="InterPro" id="IPR051937">
    <property type="entry name" value="R3H_domain_containing"/>
</dbReference>
<feature type="compositionally biased region" description="Acidic residues" evidence="2">
    <location>
        <begin position="199"/>
        <end position="208"/>
    </location>
</feature>
<feature type="region of interest" description="Disordered" evidence="2">
    <location>
        <begin position="1"/>
        <end position="82"/>
    </location>
</feature>
<feature type="domain" description="SUZ" evidence="4">
    <location>
        <begin position="154"/>
        <end position="249"/>
    </location>
</feature>
<dbReference type="CDD" id="cd02642">
    <property type="entry name" value="R3H_encore_like"/>
    <property type="match status" value="1"/>
</dbReference>
<feature type="compositionally biased region" description="Low complexity" evidence="2">
    <location>
        <begin position="68"/>
        <end position="81"/>
    </location>
</feature>
<gene>
    <name evidence="5" type="ORF">JAAARDRAFT_30816</name>
</gene>
<dbReference type="HOGENOM" id="CLU_015422_0_0_1"/>
<feature type="compositionally biased region" description="Polar residues" evidence="2">
    <location>
        <begin position="477"/>
        <end position="490"/>
    </location>
</feature>
<dbReference type="Pfam" id="PF12752">
    <property type="entry name" value="SUZ"/>
    <property type="match status" value="1"/>
</dbReference>
<evidence type="ECO:0000256" key="1">
    <source>
        <dbReference type="ARBA" id="ARBA00022553"/>
    </source>
</evidence>
<protein>
    <recommendedName>
        <fullName evidence="7">SUZ domain-containing protein</fullName>
    </recommendedName>
</protein>
<dbReference type="InterPro" id="IPR001374">
    <property type="entry name" value="R3H_dom"/>
</dbReference>
<evidence type="ECO:0000256" key="2">
    <source>
        <dbReference type="SAM" id="MobiDB-lite"/>
    </source>
</evidence>
<proteinExistence type="predicted"/>
<feature type="compositionally biased region" description="Basic and acidic residues" evidence="2">
    <location>
        <begin position="793"/>
        <end position="805"/>
    </location>
</feature>
<dbReference type="GO" id="GO:0003676">
    <property type="term" value="F:nucleic acid binding"/>
    <property type="evidence" value="ECO:0007669"/>
    <property type="project" value="UniProtKB-UniRule"/>
</dbReference>
<feature type="compositionally biased region" description="Low complexity" evidence="2">
    <location>
        <begin position="259"/>
        <end position="284"/>
    </location>
</feature>
<accession>A0A067Q324</accession>
<feature type="compositionally biased region" description="Pro residues" evidence="2">
    <location>
        <begin position="491"/>
        <end position="503"/>
    </location>
</feature>
<dbReference type="Gene3D" id="3.30.1370.50">
    <property type="entry name" value="R3H-like domain"/>
    <property type="match status" value="1"/>
</dbReference>
<feature type="compositionally biased region" description="Polar residues" evidence="2">
    <location>
        <begin position="701"/>
        <end position="728"/>
    </location>
</feature>
<evidence type="ECO:0000313" key="5">
    <source>
        <dbReference type="EMBL" id="KDQ61389.1"/>
    </source>
</evidence>
<dbReference type="PROSITE" id="PS51061">
    <property type="entry name" value="R3H"/>
    <property type="match status" value="1"/>
</dbReference>
<dbReference type="AlphaFoldDB" id="A0A067Q324"/>
<feature type="compositionally biased region" description="Low complexity" evidence="2">
    <location>
        <begin position="622"/>
        <end position="675"/>
    </location>
</feature>
<feature type="region of interest" description="Disordered" evidence="2">
    <location>
        <begin position="252"/>
        <end position="356"/>
    </location>
</feature>
<organism evidence="5 6">
    <name type="scientific">Jaapia argillacea MUCL 33604</name>
    <dbReference type="NCBI Taxonomy" id="933084"/>
    <lineage>
        <taxon>Eukaryota</taxon>
        <taxon>Fungi</taxon>
        <taxon>Dikarya</taxon>
        <taxon>Basidiomycota</taxon>
        <taxon>Agaricomycotina</taxon>
        <taxon>Agaricomycetes</taxon>
        <taxon>Agaricomycetidae</taxon>
        <taxon>Jaapiales</taxon>
        <taxon>Jaapiaceae</taxon>
        <taxon>Jaapia</taxon>
    </lineage>
</organism>
<dbReference type="OrthoDB" id="278430at2759"/>
<feature type="compositionally biased region" description="Basic and acidic residues" evidence="2">
    <location>
        <begin position="834"/>
        <end position="845"/>
    </location>
</feature>
<keyword evidence="1" id="KW-0597">Phosphoprotein</keyword>
<dbReference type="STRING" id="933084.A0A067Q324"/>
<feature type="compositionally biased region" description="Polar residues" evidence="2">
    <location>
        <begin position="546"/>
        <end position="560"/>
    </location>
</feature>
<dbReference type="PANTHER" id="PTHR15672:SF8">
    <property type="entry name" value="PROTEIN ENCORE"/>
    <property type="match status" value="1"/>
</dbReference>
<dbReference type="SUPFAM" id="SSF82708">
    <property type="entry name" value="R3H domain"/>
    <property type="match status" value="1"/>
</dbReference>
<keyword evidence="6" id="KW-1185">Reference proteome</keyword>
<feature type="compositionally biased region" description="Pro residues" evidence="2">
    <location>
        <begin position="510"/>
        <end position="526"/>
    </location>
</feature>
<evidence type="ECO:0000259" key="4">
    <source>
        <dbReference type="PROSITE" id="PS51673"/>
    </source>
</evidence>
<evidence type="ECO:0000313" key="6">
    <source>
        <dbReference type="Proteomes" id="UP000027265"/>
    </source>
</evidence>
<feature type="compositionally biased region" description="Low complexity" evidence="2">
    <location>
        <begin position="460"/>
        <end position="472"/>
    </location>
</feature>